<name>A0ABT2GC16_9MICO</name>
<feature type="domain" description="NAD(P)-binding" evidence="2">
    <location>
        <begin position="8"/>
        <end position="136"/>
    </location>
</feature>
<organism evidence="3 4">
    <name type="scientific">Herbiconiux gentiana</name>
    <dbReference type="NCBI Taxonomy" id="2970912"/>
    <lineage>
        <taxon>Bacteria</taxon>
        <taxon>Bacillati</taxon>
        <taxon>Actinomycetota</taxon>
        <taxon>Actinomycetes</taxon>
        <taxon>Micrococcales</taxon>
        <taxon>Microbacteriaceae</taxon>
        <taxon>Herbiconiux</taxon>
    </lineage>
</organism>
<dbReference type="Pfam" id="PF13460">
    <property type="entry name" value="NAD_binding_10"/>
    <property type="match status" value="1"/>
</dbReference>
<gene>
    <name evidence="3" type="ORF">NVV95_03905</name>
</gene>
<dbReference type="Proteomes" id="UP001165580">
    <property type="component" value="Unassembled WGS sequence"/>
</dbReference>
<dbReference type="EMBL" id="JANTEZ010000002">
    <property type="protein sequence ID" value="MCS5713693.1"/>
    <property type="molecule type" value="Genomic_DNA"/>
</dbReference>
<keyword evidence="4" id="KW-1185">Reference proteome</keyword>
<dbReference type="InterPro" id="IPR036291">
    <property type="entry name" value="NAD(P)-bd_dom_sf"/>
</dbReference>
<dbReference type="InterPro" id="IPR016040">
    <property type="entry name" value="NAD(P)-bd_dom"/>
</dbReference>
<protein>
    <submittedName>
        <fullName evidence="3">SDR family oxidoreductase</fullName>
    </submittedName>
</protein>
<proteinExistence type="predicted"/>
<keyword evidence="1" id="KW-0521">NADP</keyword>
<dbReference type="Gene3D" id="3.40.50.720">
    <property type="entry name" value="NAD(P)-binding Rossmann-like Domain"/>
    <property type="match status" value="1"/>
</dbReference>
<reference evidence="3" key="1">
    <citation type="submission" date="2022-08" db="EMBL/GenBank/DDBJ databases">
        <authorList>
            <person name="Deng Y."/>
            <person name="Han X.-F."/>
            <person name="Zhang Y.-Q."/>
        </authorList>
    </citation>
    <scope>NUCLEOTIDE SEQUENCE</scope>
    <source>
        <strain evidence="3">CPCC 205716</strain>
    </source>
</reference>
<evidence type="ECO:0000256" key="1">
    <source>
        <dbReference type="ARBA" id="ARBA00022857"/>
    </source>
</evidence>
<evidence type="ECO:0000313" key="4">
    <source>
        <dbReference type="Proteomes" id="UP001165580"/>
    </source>
</evidence>
<dbReference type="SUPFAM" id="SSF51735">
    <property type="entry name" value="NAD(P)-binding Rossmann-fold domains"/>
    <property type="match status" value="1"/>
</dbReference>
<dbReference type="PANTHER" id="PTHR42748:SF3">
    <property type="entry name" value="BLL4366 PROTEIN"/>
    <property type="match status" value="1"/>
</dbReference>
<accession>A0ABT2GC16</accession>
<sequence>MSRIVVIGGTGLIGSKVIERLTAHGHTAIAASPRSGVDTLTGEGLAEVLAGADTVLDVSNSPSFADDDVMHFFTTATTNIVEAARAAGVGHYVALSVVGAERMTDSGYQRAKVAQEALITGSGLPYSIVHATQFFEFVKSIADTATVGGEVHLSPALIQPLAADDVATAVARVTAGEPINGTVEIAGPEELGLDELVRRGLAAAGDTRVVVSDPEATYFGQRLSERMLLPGEGAQLFETTFAEWLAARDASASAAVSPASSASTPASAE</sequence>
<evidence type="ECO:0000259" key="2">
    <source>
        <dbReference type="Pfam" id="PF13460"/>
    </source>
</evidence>
<dbReference type="PANTHER" id="PTHR42748">
    <property type="entry name" value="NITROGEN METABOLITE REPRESSION PROTEIN NMRA FAMILY MEMBER"/>
    <property type="match status" value="1"/>
</dbReference>
<dbReference type="RefSeq" id="WP_259485241.1">
    <property type="nucleotide sequence ID" value="NZ_JANTEZ010000002.1"/>
</dbReference>
<comment type="caution">
    <text evidence="3">The sequence shown here is derived from an EMBL/GenBank/DDBJ whole genome shotgun (WGS) entry which is preliminary data.</text>
</comment>
<evidence type="ECO:0000313" key="3">
    <source>
        <dbReference type="EMBL" id="MCS5713693.1"/>
    </source>
</evidence>
<dbReference type="InterPro" id="IPR051164">
    <property type="entry name" value="NmrA-like_oxidored"/>
</dbReference>